<dbReference type="InterPro" id="IPR014729">
    <property type="entry name" value="Rossmann-like_a/b/a_fold"/>
</dbReference>
<dbReference type="GO" id="GO:0004515">
    <property type="term" value="F:nicotinate-nucleotide adenylyltransferase activity"/>
    <property type="evidence" value="ECO:0007669"/>
    <property type="project" value="UniProtKB-UniRule"/>
</dbReference>
<dbReference type="EMBL" id="JAUOQI010000001">
    <property type="protein sequence ID" value="MDO6575799.1"/>
    <property type="molecule type" value="Genomic_DNA"/>
</dbReference>
<gene>
    <name evidence="11 13" type="primary">nadD</name>
    <name evidence="13" type="ORF">Q4527_00245</name>
</gene>
<accession>A0AAW7YXC0</accession>
<dbReference type="AlphaFoldDB" id="A0AAW7YXC0"/>
<evidence type="ECO:0000256" key="6">
    <source>
        <dbReference type="ARBA" id="ARBA00022695"/>
    </source>
</evidence>
<dbReference type="RefSeq" id="WP_303537736.1">
    <property type="nucleotide sequence ID" value="NZ_JAUOQI010000001.1"/>
</dbReference>
<proteinExistence type="inferred from homology"/>
<evidence type="ECO:0000313" key="14">
    <source>
        <dbReference type="Proteomes" id="UP001170717"/>
    </source>
</evidence>
<organism evidence="13 14">
    <name type="scientific">Alteromonas stellipolaris</name>
    <dbReference type="NCBI Taxonomy" id="233316"/>
    <lineage>
        <taxon>Bacteria</taxon>
        <taxon>Pseudomonadati</taxon>
        <taxon>Pseudomonadota</taxon>
        <taxon>Gammaproteobacteria</taxon>
        <taxon>Alteromonadales</taxon>
        <taxon>Alteromonadaceae</taxon>
        <taxon>Alteromonas/Salinimonas group</taxon>
        <taxon>Alteromonas</taxon>
    </lineage>
</organism>
<keyword evidence="9 11" id="KW-0520">NAD</keyword>
<dbReference type="HAMAP" id="MF_00244">
    <property type="entry name" value="NaMN_adenylyltr"/>
    <property type="match status" value="1"/>
</dbReference>
<reference evidence="13" key="1">
    <citation type="submission" date="2023-07" db="EMBL/GenBank/DDBJ databases">
        <title>Genome content predicts the carbon catabolic preferences of heterotrophic bacteria.</title>
        <authorList>
            <person name="Gralka M."/>
        </authorList>
    </citation>
    <scope>NUCLEOTIDE SEQUENCE</scope>
    <source>
        <strain evidence="13">F2M12</strain>
    </source>
</reference>
<dbReference type="GO" id="GO:0009435">
    <property type="term" value="P:NAD+ biosynthetic process"/>
    <property type="evidence" value="ECO:0007669"/>
    <property type="project" value="UniProtKB-UniRule"/>
</dbReference>
<feature type="domain" description="Cytidyltransferase-like" evidence="12">
    <location>
        <begin position="6"/>
        <end position="181"/>
    </location>
</feature>
<evidence type="ECO:0000256" key="4">
    <source>
        <dbReference type="ARBA" id="ARBA00022642"/>
    </source>
</evidence>
<comment type="pathway">
    <text evidence="2 11">Cofactor biosynthesis; NAD(+) biosynthesis; deamido-NAD(+) from nicotinate D-ribonucleotide: step 1/1.</text>
</comment>
<keyword evidence="6 11" id="KW-0548">Nucleotidyltransferase</keyword>
<dbReference type="Gene3D" id="3.40.50.620">
    <property type="entry name" value="HUPs"/>
    <property type="match status" value="1"/>
</dbReference>
<protein>
    <recommendedName>
        <fullName evidence="11">Probable nicotinate-nucleotide adenylyltransferase</fullName>
        <ecNumber evidence="11">2.7.7.18</ecNumber>
    </recommendedName>
    <alternativeName>
        <fullName evidence="11">Deamido-NAD(+) diphosphorylase</fullName>
    </alternativeName>
    <alternativeName>
        <fullName evidence="11">Deamido-NAD(+) pyrophosphorylase</fullName>
    </alternativeName>
    <alternativeName>
        <fullName evidence="11">Nicotinate mononucleotide adenylyltransferase</fullName>
        <shortName evidence="11">NaMN adenylyltransferase</shortName>
    </alternativeName>
</protein>
<dbReference type="Proteomes" id="UP001170717">
    <property type="component" value="Unassembled WGS sequence"/>
</dbReference>
<name>A0AAW7YXC0_9ALTE</name>
<keyword evidence="5 11" id="KW-0808">Transferase</keyword>
<dbReference type="GO" id="GO:0005524">
    <property type="term" value="F:ATP binding"/>
    <property type="evidence" value="ECO:0007669"/>
    <property type="project" value="UniProtKB-KW"/>
</dbReference>
<comment type="caution">
    <text evidence="13">The sequence shown here is derived from an EMBL/GenBank/DDBJ whole genome shotgun (WGS) entry which is preliminary data.</text>
</comment>
<evidence type="ECO:0000256" key="9">
    <source>
        <dbReference type="ARBA" id="ARBA00023027"/>
    </source>
</evidence>
<evidence type="ECO:0000256" key="10">
    <source>
        <dbReference type="ARBA" id="ARBA00048721"/>
    </source>
</evidence>
<evidence type="ECO:0000313" key="13">
    <source>
        <dbReference type="EMBL" id="MDO6575799.1"/>
    </source>
</evidence>
<dbReference type="EC" id="2.7.7.18" evidence="11"/>
<keyword evidence="8 11" id="KW-0067">ATP-binding</keyword>
<comment type="function">
    <text evidence="1 11">Catalyzes the reversible adenylation of nicotinate mononucleotide (NaMN) to nicotinic acid adenine dinucleotide (NaAD).</text>
</comment>
<dbReference type="NCBIfam" id="TIGR00482">
    <property type="entry name" value="nicotinate (nicotinamide) nucleotide adenylyltransferase"/>
    <property type="match status" value="1"/>
</dbReference>
<dbReference type="CDD" id="cd02165">
    <property type="entry name" value="NMNAT"/>
    <property type="match status" value="1"/>
</dbReference>
<evidence type="ECO:0000256" key="1">
    <source>
        <dbReference type="ARBA" id="ARBA00002324"/>
    </source>
</evidence>
<evidence type="ECO:0000256" key="5">
    <source>
        <dbReference type="ARBA" id="ARBA00022679"/>
    </source>
</evidence>
<dbReference type="Pfam" id="PF01467">
    <property type="entry name" value="CTP_transf_like"/>
    <property type="match status" value="1"/>
</dbReference>
<keyword evidence="7 11" id="KW-0547">Nucleotide-binding</keyword>
<dbReference type="PANTHER" id="PTHR39321">
    <property type="entry name" value="NICOTINATE-NUCLEOTIDE ADENYLYLTRANSFERASE-RELATED"/>
    <property type="match status" value="1"/>
</dbReference>
<dbReference type="PANTHER" id="PTHR39321:SF3">
    <property type="entry name" value="PHOSPHOPANTETHEINE ADENYLYLTRANSFERASE"/>
    <property type="match status" value="1"/>
</dbReference>
<evidence type="ECO:0000256" key="2">
    <source>
        <dbReference type="ARBA" id="ARBA00005019"/>
    </source>
</evidence>
<evidence type="ECO:0000256" key="7">
    <source>
        <dbReference type="ARBA" id="ARBA00022741"/>
    </source>
</evidence>
<dbReference type="SUPFAM" id="SSF52374">
    <property type="entry name" value="Nucleotidylyl transferase"/>
    <property type="match status" value="1"/>
</dbReference>
<comment type="similarity">
    <text evidence="3 11">Belongs to the NadD family.</text>
</comment>
<keyword evidence="4 11" id="KW-0662">Pyridine nucleotide biosynthesis</keyword>
<evidence type="ECO:0000256" key="3">
    <source>
        <dbReference type="ARBA" id="ARBA00009014"/>
    </source>
</evidence>
<dbReference type="InterPro" id="IPR004821">
    <property type="entry name" value="Cyt_trans-like"/>
</dbReference>
<sequence>MAICAILGGTFNPPHLGHVSPALHLLSELNIDALGLMPCKLAPHKAVAVSEKHRVNMVKLCCEQDKRLYPELIELSLASPSFTVKTLRALKERDNKTICFFIGADSLYNLKSWFEWERLLDFCHLVVMRRDSDTFTPPDDLVEWLKANKTEDVLQLHAQPNGLVFLADTPLHPVSSTQLRSAVQTNASSTLQETHLNETALHDAKFQATKLIAKWLPKAVADYIHTHRLYQELSNK</sequence>
<dbReference type="InterPro" id="IPR005248">
    <property type="entry name" value="NadD/NMNAT"/>
</dbReference>
<evidence type="ECO:0000256" key="8">
    <source>
        <dbReference type="ARBA" id="ARBA00022840"/>
    </source>
</evidence>
<comment type="catalytic activity">
    <reaction evidence="10 11">
        <text>nicotinate beta-D-ribonucleotide + ATP + H(+) = deamido-NAD(+) + diphosphate</text>
        <dbReference type="Rhea" id="RHEA:22860"/>
        <dbReference type="ChEBI" id="CHEBI:15378"/>
        <dbReference type="ChEBI" id="CHEBI:30616"/>
        <dbReference type="ChEBI" id="CHEBI:33019"/>
        <dbReference type="ChEBI" id="CHEBI:57502"/>
        <dbReference type="ChEBI" id="CHEBI:58437"/>
        <dbReference type="EC" id="2.7.7.18"/>
    </reaction>
</comment>
<evidence type="ECO:0000259" key="12">
    <source>
        <dbReference type="Pfam" id="PF01467"/>
    </source>
</evidence>
<evidence type="ECO:0000256" key="11">
    <source>
        <dbReference type="HAMAP-Rule" id="MF_00244"/>
    </source>
</evidence>